<dbReference type="AlphaFoldDB" id="A0A1P8KP85"/>
<gene>
    <name evidence="2" type="ORF">LPB137_11125</name>
</gene>
<evidence type="ECO:0000256" key="1">
    <source>
        <dbReference type="SAM" id="SignalP"/>
    </source>
</evidence>
<dbReference type="RefSeq" id="WP_076088047.1">
    <property type="nucleotide sequence ID" value="NZ_CP019070.1"/>
</dbReference>
<proteinExistence type="predicted"/>
<accession>A0A1P8KP85</accession>
<keyword evidence="2" id="KW-0255">Endonuclease</keyword>
<dbReference type="EMBL" id="CP019070">
    <property type="protein sequence ID" value="APW66360.1"/>
    <property type="molecule type" value="Genomic_DNA"/>
</dbReference>
<dbReference type="Proteomes" id="UP000186074">
    <property type="component" value="Chromosome"/>
</dbReference>
<sequence length="74" mass="8058">MKVTKLIAAIAIAASTSLFANGISNVSALVEEINKTSDAKEKQVLMKKLEIELSVIDKKDLSQAKEIIDTKLKK</sequence>
<reference evidence="2 3" key="1">
    <citation type="submission" date="2017-01" db="EMBL/GenBank/DDBJ databases">
        <title>Genome sequencing of Arcobacter sp. LPB0137.</title>
        <authorList>
            <person name="Lee G.-W."/>
            <person name="Yi H."/>
        </authorList>
    </citation>
    <scope>NUCLEOTIDE SEQUENCE [LARGE SCALE GENOMIC DNA]</scope>
    <source>
        <strain evidence="2 3">LPB0137</strain>
    </source>
</reference>
<keyword evidence="2" id="KW-0378">Hydrolase</keyword>
<dbReference type="KEGG" id="alp:LPB137_11125"/>
<keyword evidence="3" id="KW-1185">Reference proteome</keyword>
<name>A0A1P8KP85_9BACT</name>
<dbReference type="OrthoDB" id="9936920at2"/>
<dbReference type="GO" id="GO:0004519">
    <property type="term" value="F:endonuclease activity"/>
    <property type="evidence" value="ECO:0007669"/>
    <property type="project" value="UniProtKB-KW"/>
</dbReference>
<feature type="signal peptide" evidence="1">
    <location>
        <begin position="1"/>
        <end position="20"/>
    </location>
</feature>
<evidence type="ECO:0000313" key="2">
    <source>
        <dbReference type="EMBL" id="APW66360.1"/>
    </source>
</evidence>
<evidence type="ECO:0000313" key="3">
    <source>
        <dbReference type="Proteomes" id="UP000186074"/>
    </source>
</evidence>
<organism evidence="2 3">
    <name type="scientific">Poseidonibacter parvus</name>
    <dbReference type="NCBI Taxonomy" id="1850254"/>
    <lineage>
        <taxon>Bacteria</taxon>
        <taxon>Pseudomonadati</taxon>
        <taxon>Campylobacterota</taxon>
        <taxon>Epsilonproteobacteria</taxon>
        <taxon>Campylobacterales</taxon>
        <taxon>Arcobacteraceae</taxon>
        <taxon>Poseidonibacter</taxon>
    </lineage>
</organism>
<protein>
    <submittedName>
        <fullName evidence="2">Restriction endonuclease</fullName>
    </submittedName>
</protein>
<keyword evidence="2" id="KW-0540">Nuclease</keyword>
<keyword evidence="1" id="KW-0732">Signal</keyword>
<feature type="chain" id="PRO_5012862720" evidence="1">
    <location>
        <begin position="21"/>
        <end position="74"/>
    </location>
</feature>
<dbReference type="STRING" id="1850254.LPB137_11125"/>